<dbReference type="AlphaFoldDB" id="A0A2Z4UBY6"/>
<gene>
    <name evidence="7" type="ORF">DQQ01_09620</name>
</gene>
<evidence type="ECO:0000256" key="2">
    <source>
        <dbReference type="ARBA" id="ARBA00022573"/>
    </source>
</evidence>
<keyword evidence="2" id="KW-0169">Cobalamin biosynthesis</keyword>
<dbReference type="RefSeq" id="WP_111919853.1">
    <property type="nucleotide sequence ID" value="NZ_CAUWHR010000038.1"/>
</dbReference>
<dbReference type="SUPFAM" id="SSF53335">
    <property type="entry name" value="S-adenosyl-L-methionine-dependent methyltransferases"/>
    <property type="match status" value="1"/>
</dbReference>
<evidence type="ECO:0000256" key="3">
    <source>
        <dbReference type="ARBA" id="ARBA00022603"/>
    </source>
</evidence>
<name>A0A2Z4UBY6_9FIRM</name>
<comment type="pathway">
    <text evidence="1">Cofactor biosynthesis; adenosylcobalamin biosynthesis.</text>
</comment>
<dbReference type="GO" id="GO:0008276">
    <property type="term" value="F:protein methyltransferase activity"/>
    <property type="evidence" value="ECO:0007669"/>
    <property type="project" value="InterPro"/>
</dbReference>
<evidence type="ECO:0000313" key="7">
    <source>
        <dbReference type="EMBL" id="AWY98364.1"/>
    </source>
</evidence>
<evidence type="ECO:0000256" key="1">
    <source>
        <dbReference type="ARBA" id="ARBA00004953"/>
    </source>
</evidence>
<dbReference type="Gene3D" id="3.40.50.150">
    <property type="entry name" value="Vaccinia Virus protein VP39"/>
    <property type="match status" value="1"/>
</dbReference>
<protein>
    <submittedName>
        <fullName evidence="7">Bifunctional cobalt-precorrin-7 (C(5))-methyltransferase/cobalt-precorrin-6B (C(15))-methyltransferase</fullName>
    </submittedName>
</protein>
<dbReference type="InterPro" id="IPR029063">
    <property type="entry name" value="SAM-dependent_MTases_sf"/>
</dbReference>
<dbReference type="UniPathway" id="UPA00148"/>
<dbReference type="NCBIfam" id="TIGR00715">
    <property type="entry name" value="precor6x_red"/>
    <property type="match status" value="1"/>
</dbReference>
<dbReference type="Proteomes" id="UP000250003">
    <property type="component" value="Chromosome"/>
</dbReference>
<evidence type="ECO:0000259" key="6">
    <source>
        <dbReference type="Pfam" id="PF00590"/>
    </source>
</evidence>
<dbReference type="GO" id="GO:0009236">
    <property type="term" value="P:cobalamin biosynthetic process"/>
    <property type="evidence" value="ECO:0007669"/>
    <property type="project" value="UniProtKB-UniPathway"/>
</dbReference>
<keyword evidence="4 7" id="KW-0808">Transferase</keyword>
<organism evidence="7 8">
    <name type="scientific">Blautia argi</name>
    <dbReference type="NCBI Taxonomy" id="1912897"/>
    <lineage>
        <taxon>Bacteria</taxon>
        <taxon>Bacillati</taxon>
        <taxon>Bacillota</taxon>
        <taxon>Clostridia</taxon>
        <taxon>Lachnospirales</taxon>
        <taxon>Lachnospiraceae</taxon>
        <taxon>Blautia</taxon>
    </lineage>
</organism>
<dbReference type="PANTHER" id="PTHR43182">
    <property type="entry name" value="COBALT-PRECORRIN-6B C(15)-METHYLTRANSFERASE (DECARBOXYLATING)"/>
    <property type="match status" value="1"/>
</dbReference>
<evidence type="ECO:0000256" key="4">
    <source>
        <dbReference type="ARBA" id="ARBA00022679"/>
    </source>
</evidence>
<accession>A0A2Z4UBY6</accession>
<sequence>MCKVIVFAGTTEGRQLAEFLSRRELPALICVATEYGEQLLPSSDALDISHKRLTEIEMEQLFQEKGAPLILDATHPYAAEVTENIRKACEKTDASYVRILRENSEAAGSRESLYADSVEEAVGLLEHTEGNILVTTGSKEAGKFTALSDYKNRVFLRVLSLPNVARQCAELGFEGRNLICMQGPFSTELNVAMLRQLDCKYLVTKMSGSTGGFQEKIEAAKICGCTPVIIGRPLKEEGISVLQCKRLLCERFSLSSQAEITLAGIGMGSAESRTGEAQKAIQEADLLIGARRMVESCARRGQDIYVEYDSQKIADYIQKHPEYEKVVLVLSGDTGFYSGAKKLLQVLGDKVKVICGIPSPVYFMSRIKKSWDDVLLTSVHGKEERLPWLIQTHEKVFSILGTKDGISGLAEKLLEIGLDEVQMYTGERLSYDNELLRRGTPKDFLNYEADSLSVVYVENPNYRRNFATHGIPDSAFLRDKVPMTKEEVRTVSLSKLRLYEDSVCYDVGAGTGSVSVEMAVRAGRGKVYAIEKKPLAIEVLQKNKAKFALDNLEIIEGLAPEAMEDLEPCTHAFIGGSSGNMKEIIRLLLQKNPRVRIVINCIALETLSETLQCLKELPLTDTEIVQIAASKAKSVVGYHMMTGENPIYIISCTGAGISEMESPE</sequence>
<dbReference type="InterPro" id="IPR003723">
    <property type="entry name" value="Precorrin-6x_reduct"/>
</dbReference>
<evidence type="ECO:0000256" key="5">
    <source>
        <dbReference type="ARBA" id="ARBA00022691"/>
    </source>
</evidence>
<dbReference type="NCBIfam" id="TIGR02467">
    <property type="entry name" value="CbiE"/>
    <property type="match status" value="1"/>
</dbReference>
<dbReference type="OrthoDB" id="9780707at2"/>
<dbReference type="EMBL" id="CP030280">
    <property type="protein sequence ID" value="AWY98364.1"/>
    <property type="molecule type" value="Genomic_DNA"/>
</dbReference>
<dbReference type="Pfam" id="PF02571">
    <property type="entry name" value="CbiJ"/>
    <property type="match status" value="1"/>
</dbReference>
<proteinExistence type="predicted"/>
<dbReference type="PROSITE" id="PS51014">
    <property type="entry name" value="COBK_CBIJ"/>
    <property type="match status" value="1"/>
</dbReference>
<dbReference type="InterPro" id="IPR014777">
    <property type="entry name" value="4pyrrole_Mease_sub1"/>
</dbReference>
<dbReference type="GO" id="GO:0032259">
    <property type="term" value="P:methylation"/>
    <property type="evidence" value="ECO:0007669"/>
    <property type="project" value="UniProtKB-KW"/>
</dbReference>
<evidence type="ECO:0000313" key="8">
    <source>
        <dbReference type="Proteomes" id="UP000250003"/>
    </source>
</evidence>
<dbReference type="SUPFAM" id="SSF53790">
    <property type="entry name" value="Tetrapyrrole methylase"/>
    <property type="match status" value="1"/>
</dbReference>
<dbReference type="CDD" id="cd11644">
    <property type="entry name" value="Precorrin-6Y-MT"/>
    <property type="match status" value="1"/>
</dbReference>
<keyword evidence="5" id="KW-0949">S-adenosyl-L-methionine</keyword>
<dbReference type="Gene3D" id="3.40.1010.10">
    <property type="entry name" value="Cobalt-precorrin-4 Transmethylase, Domain 1"/>
    <property type="match status" value="1"/>
</dbReference>
<dbReference type="InterPro" id="IPR000878">
    <property type="entry name" value="4pyrrol_Mease"/>
</dbReference>
<dbReference type="NCBIfam" id="TIGR02469">
    <property type="entry name" value="CbiT"/>
    <property type="match status" value="1"/>
</dbReference>
<reference evidence="8" key="1">
    <citation type="submission" date="2018-06" db="EMBL/GenBank/DDBJ databases">
        <title>Description of Blautia argi sp. nov., a new anaerobic isolated from dog feces.</title>
        <authorList>
            <person name="Chang Y.-H."/>
            <person name="Paek J."/>
            <person name="Shin Y."/>
        </authorList>
    </citation>
    <scope>NUCLEOTIDE SEQUENCE [LARGE SCALE GENOMIC DNA]</scope>
    <source>
        <strain evidence="8">KCTC 15426</strain>
    </source>
</reference>
<dbReference type="GO" id="GO:0016994">
    <property type="term" value="F:precorrin-6A reductase activity"/>
    <property type="evidence" value="ECO:0007669"/>
    <property type="project" value="InterPro"/>
</dbReference>
<keyword evidence="8" id="KW-1185">Reference proteome</keyword>
<dbReference type="InterPro" id="IPR014008">
    <property type="entry name" value="Cbl_synth_MTase_CbiT"/>
</dbReference>
<dbReference type="Pfam" id="PF00590">
    <property type="entry name" value="TP_methylase"/>
    <property type="match status" value="1"/>
</dbReference>
<dbReference type="InterPro" id="IPR035996">
    <property type="entry name" value="4pyrrol_Methylase_sf"/>
</dbReference>
<keyword evidence="3 7" id="KW-0489">Methyltransferase</keyword>
<dbReference type="InterPro" id="IPR050714">
    <property type="entry name" value="Cobalamin_biosynth_MTase"/>
</dbReference>
<feature type="domain" description="Tetrapyrrole methylase" evidence="6">
    <location>
        <begin position="260"/>
        <end position="440"/>
    </location>
</feature>
<dbReference type="CDD" id="cd02440">
    <property type="entry name" value="AdoMet_MTases"/>
    <property type="match status" value="1"/>
</dbReference>
<dbReference type="InterPro" id="IPR012818">
    <property type="entry name" value="CbiE"/>
</dbReference>
<dbReference type="PANTHER" id="PTHR43182:SF1">
    <property type="entry name" value="COBALT-PRECORRIN-7 C(5)-METHYLTRANSFERASE"/>
    <property type="match status" value="1"/>
</dbReference>
<dbReference type="KEGG" id="blau:DQQ01_09620"/>